<dbReference type="AlphaFoldDB" id="A0A9D4URZ2"/>
<accession>A0A9D4URZ2</accession>
<evidence type="ECO:0000313" key="9">
    <source>
        <dbReference type="EMBL" id="KAI5072288.1"/>
    </source>
</evidence>
<comment type="caution">
    <text evidence="9">The sequence shown here is derived from an EMBL/GenBank/DDBJ whole genome shotgun (WGS) entry which is preliminary data.</text>
</comment>
<keyword evidence="5" id="KW-0547">Nucleotide-binding</keyword>
<dbReference type="InterPro" id="IPR027417">
    <property type="entry name" value="P-loop_NTPase"/>
</dbReference>
<dbReference type="Proteomes" id="UP000886520">
    <property type="component" value="Chromosome 12"/>
</dbReference>
<proteinExistence type="inferred from homology"/>
<keyword evidence="3" id="KW-0934">Plastid</keyword>
<dbReference type="Gene3D" id="3.40.50.300">
    <property type="entry name" value="P-loop containing nucleotide triphosphate hydrolases"/>
    <property type="match status" value="2"/>
</dbReference>
<dbReference type="InterPro" id="IPR033690">
    <property type="entry name" value="Adenylat_kinase_CS"/>
</dbReference>
<dbReference type="EMBL" id="JABFUD020000012">
    <property type="protein sequence ID" value="KAI5072288.1"/>
    <property type="molecule type" value="Genomic_DNA"/>
</dbReference>
<keyword evidence="3" id="KW-0150">Chloroplast</keyword>
<reference evidence="9" key="1">
    <citation type="submission" date="2021-01" db="EMBL/GenBank/DDBJ databases">
        <title>Adiantum capillus-veneris genome.</title>
        <authorList>
            <person name="Fang Y."/>
            <person name="Liao Q."/>
        </authorList>
    </citation>
    <scope>NUCLEOTIDE SEQUENCE</scope>
    <source>
        <strain evidence="9">H3</strain>
        <tissue evidence="9">Leaf</tissue>
    </source>
</reference>
<name>A0A9D4URZ2_ADICA</name>
<dbReference type="PANTHER" id="PTHR23359">
    <property type="entry name" value="NUCLEOTIDE KINASE"/>
    <property type="match status" value="1"/>
</dbReference>
<keyword evidence="4 7" id="KW-0808">Transferase</keyword>
<keyword evidence="10" id="KW-1185">Reference proteome</keyword>
<evidence type="ECO:0000256" key="7">
    <source>
        <dbReference type="RuleBase" id="RU003330"/>
    </source>
</evidence>
<evidence type="ECO:0000256" key="6">
    <source>
        <dbReference type="ARBA" id="ARBA00022777"/>
    </source>
</evidence>
<protein>
    <recommendedName>
        <fullName evidence="2">adenylate kinase</fullName>
        <ecNumber evidence="2">2.7.4.3</ecNumber>
    </recommendedName>
</protein>
<evidence type="ECO:0000256" key="2">
    <source>
        <dbReference type="ARBA" id="ARBA00012955"/>
    </source>
</evidence>
<dbReference type="PRINTS" id="PR00094">
    <property type="entry name" value="ADENYLTKNASE"/>
</dbReference>
<feature type="region of interest" description="Disordered" evidence="8">
    <location>
        <begin position="1"/>
        <end position="89"/>
    </location>
</feature>
<dbReference type="InterPro" id="IPR000850">
    <property type="entry name" value="Adenylat/UMP-CMP_kin"/>
</dbReference>
<evidence type="ECO:0000313" key="10">
    <source>
        <dbReference type="Proteomes" id="UP000886520"/>
    </source>
</evidence>
<evidence type="ECO:0000256" key="3">
    <source>
        <dbReference type="ARBA" id="ARBA00022528"/>
    </source>
</evidence>
<dbReference type="EC" id="2.7.4.3" evidence="2"/>
<keyword evidence="6 7" id="KW-0418">Kinase</keyword>
<evidence type="ECO:0000256" key="4">
    <source>
        <dbReference type="ARBA" id="ARBA00022679"/>
    </source>
</evidence>
<sequence length="493" mass="54596">MGCGKSSLADVADDASGSKDEAKKGTHSKKEGGSKTSKEGGGSKTNKNKKDKKDKKNKEGGESSDEGSSIHGGHGPGSERPPPPPKPRIYTKLHIIVLGGPGSGKASLCTRMAEEYDFLHVCVGNLLRAEVQKNSSIGKQVSELMKEGKLVPPEIPLKLLKEHIHAGSSKLHVLVDGYPKTLEQAKKLKSEFSEINMIIYLECPPEKLEQRLLLRAQTGERSDDKSETIQKRLDHFNTEYMELVKFYETNYPYDFVKIKAGSLQKVEVFLEVATHMKEMFNLEARSALVHKKHDCNKTEYIFILGGPGCGKGTQCKHMVKDFGYTHISTGDLLRNEVKSGTNIGKEVEALMKAGKLVPNNITIGLLENAIRSSGCKHFLIDGYPRSLEQAHAFEEKIGKPGVVIFLSCSTSTMEKRLLERGKTSKRTDDNVEVIKLRFETYQKESKPVIDYYKGTKKLKEVSAEKDPESIYKHVKEALLETVEKPPPPPAAST</sequence>
<feature type="compositionally biased region" description="Basic and acidic residues" evidence="8">
    <location>
        <begin position="16"/>
        <end position="38"/>
    </location>
</feature>
<evidence type="ECO:0000256" key="5">
    <source>
        <dbReference type="ARBA" id="ARBA00022741"/>
    </source>
</evidence>
<dbReference type="GO" id="GO:0005524">
    <property type="term" value="F:ATP binding"/>
    <property type="evidence" value="ECO:0007669"/>
    <property type="project" value="InterPro"/>
</dbReference>
<dbReference type="OrthoDB" id="442176at2759"/>
<gene>
    <name evidence="9" type="ORF">GOP47_0012394</name>
</gene>
<dbReference type="HAMAP" id="MF_00235">
    <property type="entry name" value="Adenylate_kinase_Adk"/>
    <property type="match status" value="2"/>
</dbReference>
<dbReference type="SUPFAM" id="SSF52540">
    <property type="entry name" value="P-loop containing nucleoside triphosphate hydrolases"/>
    <property type="match status" value="2"/>
</dbReference>
<dbReference type="Pfam" id="PF00406">
    <property type="entry name" value="ADK"/>
    <property type="match status" value="2"/>
</dbReference>
<evidence type="ECO:0000256" key="1">
    <source>
        <dbReference type="ARBA" id="ARBA00007220"/>
    </source>
</evidence>
<dbReference type="PROSITE" id="PS00113">
    <property type="entry name" value="ADENYLATE_KINASE"/>
    <property type="match status" value="1"/>
</dbReference>
<evidence type="ECO:0000256" key="8">
    <source>
        <dbReference type="SAM" id="MobiDB-lite"/>
    </source>
</evidence>
<comment type="similarity">
    <text evidence="1 7">Belongs to the adenylate kinase family.</text>
</comment>
<dbReference type="GO" id="GO:0004017">
    <property type="term" value="F:AMP kinase activity"/>
    <property type="evidence" value="ECO:0007669"/>
    <property type="project" value="UniProtKB-EC"/>
</dbReference>
<dbReference type="CDD" id="cd01428">
    <property type="entry name" value="ADK"/>
    <property type="match status" value="2"/>
</dbReference>
<organism evidence="9 10">
    <name type="scientific">Adiantum capillus-veneris</name>
    <name type="common">Maidenhair fern</name>
    <dbReference type="NCBI Taxonomy" id="13818"/>
    <lineage>
        <taxon>Eukaryota</taxon>
        <taxon>Viridiplantae</taxon>
        <taxon>Streptophyta</taxon>
        <taxon>Embryophyta</taxon>
        <taxon>Tracheophyta</taxon>
        <taxon>Polypodiopsida</taxon>
        <taxon>Polypodiidae</taxon>
        <taxon>Polypodiales</taxon>
        <taxon>Pteridineae</taxon>
        <taxon>Pteridaceae</taxon>
        <taxon>Vittarioideae</taxon>
        <taxon>Adiantum</taxon>
    </lineage>
</organism>